<sequence length="584" mass="62570">MSDPDIRHPLSPAASIVHGSPLDDEPGIGTLTIPGYAREVTSRFAEREALVLWAPDGDRISWTYAELWERSVEVAKALVAAGAGKDARIGILMTNRPEYLAAVFGIAMAGGVTVTLSTFSTAAELGYLLRSGAVSVLLYERQVLKKDFGAMLCELEPAISDAAAHQDLASASFPFLSRLVALEPVTRVSGPAAPDPPIVQKWANFLAAGATVPDAVVSARAASVHAADTGAIFFSSGTTDLPKGIVHAQRALALQWWRWPRIYAIDPVNFPVRAWTGNGFFWSGNISMVVGNALTTGGTIVLQPVFEADEALELMEKEQVSYPNGRPHQWARLQASPHWDAVDLSSLHYITYSEILMSHPTVRTDWKLCPAFGTTETLTICTAVGANVAPEVHKGSYGRPLPGNTLKIFDPDTGAAVPVGERGEIAIKGPTLMIGYVGKTIENTFDDEGFFCTGDGGYVDESGLLFWEGRLTEIIKTGGANVSPIEIDLALANFPGVKRSQTVGVPDALLGEMVVSCIIPHDGVDLSTDALMGFLKGQFASYKVPRALLFFSEEEMATTGSGKVKFRQLRDLAARRLRAEGVAG</sequence>
<reference evidence="3" key="1">
    <citation type="journal article" date="2014" name="Int. J. Syst. Evol. Microbiol.">
        <title>Complete genome sequence of Corynebacterium casei LMG S-19264T (=DSM 44701T), isolated from a smear-ripened cheese.</title>
        <authorList>
            <consortium name="US DOE Joint Genome Institute (JGI-PGF)"/>
            <person name="Walter F."/>
            <person name="Albersmeier A."/>
            <person name="Kalinowski J."/>
            <person name="Ruckert C."/>
        </authorList>
    </citation>
    <scope>NUCLEOTIDE SEQUENCE</scope>
    <source>
        <strain evidence="3">CGMCC 1.15095</strain>
    </source>
</reference>
<gene>
    <name evidence="3" type="primary">yngI</name>
    <name evidence="3" type="ORF">GCM10011494_05000</name>
</gene>
<proteinExistence type="predicted"/>
<dbReference type="InterPro" id="IPR042099">
    <property type="entry name" value="ANL_N_sf"/>
</dbReference>
<accession>A0A916TPP2</accession>
<dbReference type="AlphaFoldDB" id="A0A916TPP2"/>
<feature type="domain" description="AMP-dependent synthetase/ligase" evidence="1">
    <location>
        <begin position="41"/>
        <end position="436"/>
    </location>
</feature>
<dbReference type="Gene3D" id="3.40.50.12780">
    <property type="entry name" value="N-terminal domain of ligase-like"/>
    <property type="match status" value="1"/>
</dbReference>
<dbReference type="InterPro" id="IPR000873">
    <property type="entry name" value="AMP-dep_synth/lig_dom"/>
</dbReference>
<evidence type="ECO:0000259" key="2">
    <source>
        <dbReference type="Pfam" id="PF13193"/>
    </source>
</evidence>
<dbReference type="EMBL" id="BMHK01000002">
    <property type="protein sequence ID" value="GGB89651.1"/>
    <property type="molecule type" value="Genomic_DNA"/>
</dbReference>
<evidence type="ECO:0000313" key="4">
    <source>
        <dbReference type="Proteomes" id="UP000608154"/>
    </source>
</evidence>
<dbReference type="GO" id="GO:0016405">
    <property type="term" value="F:CoA-ligase activity"/>
    <property type="evidence" value="ECO:0007669"/>
    <property type="project" value="TreeGrafter"/>
</dbReference>
<dbReference type="Pfam" id="PF13193">
    <property type="entry name" value="AMP-binding_C"/>
    <property type="match status" value="1"/>
</dbReference>
<dbReference type="PANTHER" id="PTHR24096">
    <property type="entry name" value="LONG-CHAIN-FATTY-ACID--COA LIGASE"/>
    <property type="match status" value="1"/>
</dbReference>
<dbReference type="SUPFAM" id="SSF56801">
    <property type="entry name" value="Acetyl-CoA synthetase-like"/>
    <property type="match status" value="1"/>
</dbReference>
<feature type="domain" description="AMP-binding enzyme C-terminal" evidence="2">
    <location>
        <begin position="486"/>
        <end position="563"/>
    </location>
</feature>
<keyword evidence="4" id="KW-1185">Reference proteome</keyword>
<dbReference type="InterPro" id="IPR025110">
    <property type="entry name" value="AMP-bd_C"/>
</dbReference>
<dbReference type="InterPro" id="IPR045851">
    <property type="entry name" value="AMP-bd_C_sf"/>
</dbReference>
<reference evidence="3" key="2">
    <citation type="submission" date="2020-09" db="EMBL/GenBank/DDBJ databases">
        <authorList>
            <person name="Sun Q."/>
            <person name="Zhou Y."/>
        </authorList>
    </citation>
    <scope>NUCLEOTIDE SEQUENCE</scope>
    <source>
        <strain evidence="3">CGMCC 1.15095</strain>
    </source>
</reference>
<name>A0A916TPP2_9SPHN</name>
<organism evidence="3 4">
    <name type="scientific">Novosphingobium endophyticum</name>
    <dbReference type="NCBI Taxonomy" id="1955250"/>
    <lineage>
        <taxon>Bacteria</taxon>
        <taxon>Pseudomonadati</taxon>
        <taxon>Pseudomonadota</taxon>
        <taxon>Alphaproteobacteria</taxon>
        <taxon>Sphingomonadales</taxon>
        <taxon>Sphingomonadaceae</taxon>
        <taxon>Novosphingobium</taxon>
    </lineage>
</organism>
<dbReference type="Pfam" id="PF00501">
    <property type="entry name" value="AMP-binding"/>
    <property type="match status" value="1"/>
</dbReference>
<dbReference type="RefSeq" id="WP_188768004.1">
    <property type="nucleotide sequence ID" value="NZ_BMHK01000002.1"/>
</dbReference>
<dbReference type="Proteomes" id="UP000608154">
    <property type="component" value="Unassembled WGS sequence"/>
</dbReference>
<protein>
    <submittedName>
        <fullName evidence="3">Acyl-CoA synthetase YngI</fullName>
    </submittedName>
</protein>
<evidence type="ECO:0000259" key="1">
    <source>
        <dbReference type="Pfam" id="PF00501"/>
    </source>
</evidence>
<dbReference type="Gene3D" id="3.30.300.30">
    <property type="match status" value="1"/>
</dbReference>
<evidence type="ECO:0000313" key="3">
    <source>
        <dbReference type="EMBL" id="GGB89651.1"/>
    </source>
</evidence>
<comment type="caution">
    <text evidence="3">The sequence shown here is derived from an EMBL/GenBank/DDBJ whole genome shotgun (WGS) entry which is preliminary data.</text>
</comment>